<comment type="caution">
    <text evidence="1">The sequence shown here is derived from an EMBL/GenBank/DDBJ whole genome shotgun (WGS) entry which is preliminary data.</text>
</comment>
<gene>
    <name evidence="1" type="ORF">OWV82_020895</name>
</gene>
<dbReference type="EMBL" id="CM051404">
    <property type="protein sequence ID" value="KAJ4707365.1"/>
    <property type="molecule type" value="Genomic_DNA"/>
</dbReference>
<accession>A0ACC1X7E2</accession>
<organism evidence="1 2">
    <name type="scientific">Melia azedarach</name>
    <name type="common">Chinaberry tree</name>
    <dbReference type="NCBI Taxonomy" id="155640"/>
    <lineage>
        <taxon>Eukaryota</taxon>
        <taxon>Viridiplantae</taxon>
        <taxon>Streptophyta</taxon>
        <taxon>Embryophyta</taxon>
        <taxon>Tracheophyta</taxon>
        <taxon>Spermatophyta</taxon>
        <taxon>Magnoliopsida</taxon>
        <taxon>eudicotyledons</taxon>
        <taxon>Gunneridae</taxon>
        <taxon>Pentapetalae</taxon>
        <taxon>rosids</taxon>
        <taxon>malvids</taxon>
        <taxon>Sapindales</taxon>
        <taxon>Meliaceae</taxon>
        <taxon>Melia</taxon>
    </lineage>
</organism>
<evidence type="ECO:0000313" key="2">
    <source>
        <dbReference type="Proteomes" id="UP001164539"/>
    </source>
</evidence>
<proteinExistence type="predicted"/>
<protein>
    <submittedName>
        <fullName evidence="1">GATA zinc finger domain-containing protein 24</fullName>
    </submittedName>
</protein>
<keyword evidence="2" id="KW-1185">Reference proteome</keyword>
<name>A0ACC1X7E2_MELAZ</name>
<reference evidence="1 2" key="1">
    <citation type="journal article" date="2023" name="Science">
        <title>Complex scaffold remodeling in plant triterpene biosynthesis.</title>
        <authorList>
            <person name="De La Pena R."/>
            <person name="Hodgson H."/>
            <person name="Liu J.C."/>
            <person name="Stephenson M.J."/>
            <person name="Martin A.C."/>
            <person name="Owen C."/>
            <person name="Harkess A."/>
            <person name="Leebens-Mack J."/>
            <person name="Jimenez L.E."/>
            <person name="Osbourn A."/>
            <person name="Sattely E.S."/>
        </authorList>
    </citation>
    <scope>NUCLEOTIDE SEQUENCE [LARGE SCALE GENOMIC DNA]</scope>
    <source>
        <strain evidence="2">cv. JPN11</strain>
        <tissue evidence="1">Leaf</tissue>
    </source>
</reference>
<sequence>MPLTRSLEANINTAGDENKEDENTVLSKSCTGRRRNFFDGDENKEDGNTVLSKSCPARQRKVFGISYSQMKDKHEPQHALPQDFIEKQRAYFAEIDAFELAEEEVESADQLE</sequence>
<evidence type="ECO:0000313" key="1">
    <source>
        <dbReference type="EMBL" id="KAJ4707365.1"/>
    </source>
</evidence>
<dbReference type="Proteomes" id="UP001164539">
    <property type="component" value="Chromosome 11"/>
</dbReference>